<evidence type="ECO:0000313" key="2">
    <source>
        <dbReference type="Proteomes" id="UP000192907"/>
    </source>
</evidence>
<proteinExistence type="predicted"/>
<dbReference type="EMBL" id="FWZT01000026">
    <property type="protein sequence ID" value="SMF71157.1"/>
    <property type="molecule type" value="Genomic_DNA"/>
</dbReference>
<protein>
    <submittedName>
        <fullName evidence="1">Uncharacterized protein</fullName>
    </submittedName>
</protein>
<sequence length="63" mass="6803">MNVIQQLINTQVILPRLIGEHNAPSLTISSDPSGACLSLSSERIGRRESSVFVSKPKARRAAT</sequence>
<accession>A0A1Y6CKI2</accession>
<dbReference type="STRING" id="1513793.SAMN06296036_12640"/>
<evidence type="ECO:0000313" key="1">
    <source>
        <dbReference type="EMBL" id="SMF71157.1"/>
    </source>
</evidence>
<organism evidence="1 2">
    <name type="scientific">Pseudobacteriovorax antillogorgiicola</name>
    <dbReference type="NCBI Taxonomy" id="1513793"/>
    <lineage>
        <taxon>Bacteria</taxon>
        <taxon>Pseudomonadati</taxon>
        <taxon>Bdellovibrionota</taxon>
        <taxon>Oligoflexia</taxon>
        <taxon>Oligoflexales</taxon>
        <taxon>Pseudobacteriovoracaceae</taxon>
        <taxon>Pseudobacteriovorax</taxon>
    </lineage>
</organism>
<gene>
    <name evidence="1" type="ORF">SAMN06296036_12640</name>
</gene>
<reference evidence="2" key="1">
    <citation type="submission" date="2017-04" db="EMBL/GenBank/DDBJ databases">
        <authorList>
            <person name="Varghese N."/>
            <person name="Submissions S."/>
        </authorList>
    </citation>
    <scope>NUCLEOTIDE SEQUENCE [LARGE SCALE GENOMIC DNA]</scope>
    <source>
        <strain evidence="2">RKEM611</strain>
    </source>
</reference>
<dbReference type="AlphaFoldDB" id="A0A1Y6CKI2"/>
<dbReference type="Proteomes" id="UP000192907">
    <property type="component" value="Unassembled WGS sequence"/>
</dbReference>
<keyword evidence="2" id="KW-1185">Reference proteome</keyword>
<name>A0A1Y6CKI2_9BACT</name>